<accession>A0A1I3KBV9</accession>
<name>A0A1I3KBV9_9PLAN</name>
<dbReference type="Proteomes" id="UP000199518">
    <property type="component" value="Unassembled WGS sequence"/>
</dbReference>
<evidence type="ECO:0000313" key="1">
    <source>
        <dbReference type="EMBL" id="SFI69989.1"/>
    </source>
</evidence>
<dbReference type="STRING" id="1576369.SAMN05421753_111181"/>
<keyword evidence="2" id="KW-1185">Reference proteome</keyword>
<proteinExistence type="predicted"/>
<evidence type="ECO:0000313" key="2">
    <source>
        <dbReference type="Proteomes" id="UP000199518"/>
    </source>
</evidence>
<gene>
    <name evidence="1" type="ORF">SAMN05421753_111181</name>
</gene>
<organism evidence="1 2">
    <name type="scientific">Planctomicrobium piriforme</name>
    <dbReference type="NCBI Taxonomy" id="1576369"/>
    <lineage>
        <taxon>Bacteria</taxon>
        <taxon>Pseudomonadati</taxon>
        <taxon>Planctomycetota</taxon>
        <taxon>Planctomycetia</taxon>
        <taxon>Planctomycetales</taxon>
        <taxon>Planctomycetaceae</taxon>
        <taxon>Planctomicrobium</taxon>
    </lineage>
</organism>
<sequence>MIADEELLYSFANAFFGYGNLEAPIWFVGMEEGGGTSVGEINARLTAWNQRGRRCVEDLPEFCRATRVAHLNQWFDPRSNIQRTWNRLILMSAVLMGKEPLDLESRKVIQRSSFAREQENESLLELFPFPSPGIRQ</sequence>
<reference evidence="2" key="1">
    <citation type="submission" date="2016-10" db="EMBL/GenBank/DDBJ databases">
        <authorList>
            <person name="Varghese N."/>
            <person name="Submissions S."/>
        </authorList>
    </citation>
    <scope>NUCLEOTIDE SEQUENCE [LARGE SCALE GENOMIC DNA]</scope>
    <source>
        <strain evidence="2">DSM 26348</strain>
    </source>
</reference>
<protein>
    <submittedName>
        <fullName evidence="1">Uncharacterized protein</fullName>
    </submittedName>
</protein>
<dbReference type="EMBL" id="FOQD01000011">
    <property type="protein sequence ID" value="SFI69989.1"/>
    <property type="molecule type" value="Genomic_DNA"/>
</dbReference>
<dbReference type="AlphaFoldDB" id="A0A1I3KBV9"/>